<sequence>MKQEVLTSRVDSVELESNSSSITSSFSVNSDNEEEGPVHDEANPPKKKKIQNVITPGLVAAFDRSKTADRMTPYIFTETAKSLEHNPT</sequence>
<gene>
    <name evidence="2" type="ORF">Pmani_006633</name>
</gene>
<evidence type="ECO:0000256" key="1">
    <source>
        <dbReference type="SAM" id="MobiDB-lite"/>
    </source>
</evidence>
<evidence type="ECO:0000313" key="2">
    <source>
        <dbReference type="EMBL" id="KAK4322656.1"/>
    </source>
</evidence>
<proteinExistence type="predicted"/>
<feature type="compositionally biased region" description="Polar residues" evidence="1">
    <location>
        <begin position="1"/>
        <end position="10"/>
    </location>
</feature>
<protein>
    <submittedName>
        <fullName evidence="2">Uncharacterized protein</fullName>
    </submittedName>
</protein>
<dbReference type="Proteomes" id="UP001292094">
    <property type="component" value="Unassembled WGS sequence"/>
</dbReference>
<organism evidence="2 3">
    <name type="scientific">Petrolisthes manimaculis</name>
    <dbReference type="NCBI Taxonomy" id="1843537"/>
    <lineage>
        <taxon>Eukaryota</taxon>
        <taxon>Metazoa</taxon>
        <taxon>Ecdysozoa</taxon>
        <taxon>Arthropoda</taxon>
        <taxon>Crustacea</taxon>
        <taxon>Multicrustacea</taxon>
        <taxon>Malacostraca</taxon>
        <taxon>Eumalacostraca</taxon>
        <taxon>Eucarida</taxon>
        <taxon>Decapoda</taxon>
        <taxon>Pleocyemata</taxon>
        <taxon>Anomura</taxon>
        <taxon>Galatheoidea</taxon>
        <taxon>Porcellanidae</taxon>
        <taxon>Petrolisthes</taxon>
    </lineage>
</organism>
<comment type="caution">
    <text evidence="2">The sequence shown here is derived from an EMBL/GenBank/DDBJ whole genome shotgun (WGS) entry which is preliminary data.</text>
</comment>
<keyword evidence="3" id="KW-1185">Reference proteome</keyword>
<feature type="region of interest" description="Disordered" evidence="1">
    <location>
        <begin position="1"/>
        <end position="49"/>
    </location>
</feature>
<reference evidence="2" key="1">
    <citation type="submission" date="2023-11" db="EMBL/GenBank/DDBJ databases">
        <title>Genome assemblies of two species of porcelain crab, Petrolisthes cinctipes and Petrolisthes manimaculis (Anomura: Porcellanidae).</title>
        <authorList>
            <person name="Angst P."/>
        </authorList>
    </citation>
    <scope>NUCLEOTIDE SEQUENCE</scope>
    <source>
        <strain evidence="2">PB745_02</strain>
        <tissue evidence="2">Gill</tissue>
    </source>
</reference>
<feature type="compositionally biased region" description="Low complexity" evidence="1">
    <location>
        <begin position="15"/>
        <end position="30"/>
    </location>
</feature>
<evidence type="ECO:0000313" key="3">
    <source>
        <dbReference type="Proteomes" id="UP001292094"/>
    </source>
</evidence>
<dbReference type="EMBL" id="JAWZYT010000503">
    <property type="protein sequence ID" value="KAK4322656.1"/>
    <property type="molecule type" value="Genomic_DNA"/>
</dbReference>
<accession>A0AAE1UJF9</accession>
<dbReference type="AlphaFoldDB" id="A0AAE1UJF9"/>
<name>A0AAE1UJF9_9EUCA</name>